<evidence type="ECO:0000313" key="4">
    <source>
        <dbReference type="EMBL" id="RGE44893.1"/>
    </source>
</evidence>
<dbReference type="Proteomes" id="UP000261948">
    <property type="component" value="Unassembled WGS sequence"/>
</dbReference>
<proteinExistence type="predicted"/>
<keyword evidence="4" id="KW-0012">Acyltransferase</keyword>
<organism evidence="4 5">
    <name type="scientific">Comamonas testosteroni</name>
    <name type="common">Pseudomonas testosteroni</name>
    <dbReference type="NCBI Taxonomy" id="285"/>
    <lineage>
        <taxon>Bacteria</taxon>
        <taxon>Pseudomonadati</taxon>
        <taxon>Pseudomonadota</taxon>
        <taxon>Betaproteobacteria</taxon>
        <taxon>Burkholderiales</taxon>
        <taxon>Comamonadaceae</taxon>
        <taxon>Comamonas</taxon>
    </lineage>
</organism>
<feature type="compositionally biased region" description="Basic and acidic residues" evidence="1">
    <location>
        <begin position="394"/>
        <end position="407"/>
    </location>
</feature>
<gene>
    <name evidence="4" type="ORF">DZC30_12135</name>
</gene>
<feature type="transmembrane region" description="Helical" evidence="2">
    <location>
        <begin position="236"/>
        <end position="254"/>
    </location>
</feature>
<dbReference type="OrthoDB" id="9814807at2"/>
<evidence type="ECO:0000256" key="2">
    <source>
        <dbReference type="SAM" id="Phobius"/>
    </source>
</evidence>
<dbReference type="GO" id="GO:0016020">
    <property type="term" value="C:membrane"/>
    <property type="evidence" value="ECO:0007669"/>
    <property type="project" value="TreeGrafter"/>
</dbReference>
<keyword evidence="2" id="KW-0472">Membrane</keyword>
<feature type="domain" description="Acyltransferase 3" evidence="3">
    <location>
        <begin position="54"/>
        <end position="370"/>
    </location>
</feature>
<dbReference type="InterPro" id="IPR002656">
    <property type="entry name" value="Acyl_transf_3_dom"/>
</dbReference>
<feature type="transmembrane region" description="Helical" evidence="2">
    <location>
        <begin position="80"/>
        <end position="101"/>
    </location>
</feature>
<dbReference type="PANTHER" id="PTHR23028">
    <property type="entry name" value="ACETYLTRANSFERASE"/>
    <property type="match status" value="1"/>
</dbReference>
<keyword evidence="4" id="KW-0808">Transferase</keyword>
<feature type="transmembrane region" description="Helical" evidence="2">
    <location>
        <begin position="122"/>
        <end position="141"/>
    </location>
</feature>
<name>A0A373FL78_COMTE</name>
<keyword evidence="2" id="KW-0812">Transmembrane</keyword>
<dbReference type="GO" id="GO:0016747">
    <property type="term" value="F:acyltransferase activity, transferring groups other than amino-acyl groups"/>
    <property type="evidence" value="ECO:0007669"/>
    <property type="project" value="InterPro"/>
</dbReference>
<accession>A0A373FL78</accession>
<dbReference type="GO" id="GO:0009103">
    <property type="term" value="P:lipopolysaccharide biosynthetic process"/>
    <property type="evidence" value="ECO:0007669"/>
    <property type="project" value="TreeGrafter"/>
</dbReference>
<dbReference type="Pfam" id="PF01757">
    <property type="entry name" value="Acyl_transf_3"/>
    <property type="match status" value="1"/>
</dbReference>
<dbReference type="AlphaFoldDB" id="A0A373FL78"/>
<keyword evidence="5" id="KW-1185">Reference proteome</keyword>
<dbReference type="EMBL" id="QURR01000013">
    <property type="protein sequence ID" value="RGE44893.1"/>
    <property type="molecule type" value="Genomic_DNA"/>
</dbReference>
<feature type="region of interest" description="Disordered" evidence="1">
    <location>
        <begin position="385"/>
        <end position="407"/>
    </location>
</feature>
<comment type="caution">
    <text evidence="4">The sequence shown here is derived from an EMBL/GenBank/DDBJ whole genome shotgun (WGS) entry which is preliminary data.</text>
</comment>
<evidence type="ECO:0000313" key="5">
    <source>
        <dbReference type="Proteomes" id="UP000261948"/>
    </source>
</evidence>
<dbReference type="PANTHER" id="PTHR23028:SF53">
    <property type="entry name" value="ACYL_TRANSF_3 DOMAIN-CONTAINING PROTEIN"/>
    <property type="match status" value="1"/>
</dbReference>
<dbReference type="InterPro" id="IPR050879">
    <property type="entry name" value="Acyltransferase_3"/>
</dbReference>
<sequence length="407" mass="46956">MQSAVTSRLHKLLNTVVAGRRLRLLCSLQARPVPGRKERCPVLVESVYKLRYNPALDGLRGVAILLVILSHAHAPLFDGAFFGVDLFFVLSGYLITSLLLMEFQQHGKLDYWRFYRRRFFRLMPALALFLGAYCIFAPFLWPDLTDIYSDALVSILYLADYGIAFFDSPDTLLHMWSLSVEEHFYLIWPPLLVLFLRKATPGKVWAPLLVLWLLSTLWRVLWVMQGQQFYEIFFRFDTRASGLIAGALLAALMVEKPQWMERLQSLRGYTMWFVLAVPLIMELKWDDHHAMIWGITVVECAAIVVLLGVQKPVGVVYEMLTAPLLVRLGKLSYGIYLWHYPVVRYLRADYSWPVVVIAGLVISTVLAALSFYTVERWALQRRDARKQPAQSPQRRQEPTLREATRNS</sequence>
<keyword evidence="2" id="KW-1133">Transmembrane helix</keyword>
<feature type="transmembrane region" description="Helical" evidence="2">
    <location>
        <begin position="204"/>
        <end position="224"/>
    </location>
</feature>
<feature type="transmembrane region" description="Helical" evidence="2">
    <location>
        <begin position="291"/>
        <end position="309"/>
    </location>
</feature>
<feature type="transmembrane region" description="Helical" evidence="2">
    <location>
        <begin position="58"/>
        <end position="74"/>
    </location>
</feature>
<protein>
    <submittedName>
        <fullName evidence="4">Acyltransferase</fullName>
    </submittedName>
</protein>
<feature type="transmembrane region" description="Helical" evidence="2">
    <location>
        <begin position="350"/>
        <end position="372"/>
    </location>
</feature>
<reference evidence="4 5" key="1">
    <citation type="submission" date="2018-08" db="EMBL/GenBank/DDBJ databases">
        <title>Comamonas testosteroni strain SWCO2.</title>
        <authorList>
            <person name="Jiang N."/>
            <person name="Zhang X.Z."/>
        </authorList>
    </citation>
    <scope>NUCLEOTIDE SEQUENCE [LARGE SCALE GENOMIC DNA]</scope>
    <source>
        <strain evidence="4 5">SWCO2</strain>
    </source>
</reference>
<evidence type="ECO:0000256" key="1">
    <source>
        <dbReference type="SAM" id="MobiDB-lite"/>
    </source>
</evidence>
<feature type="transmembrane region" description="Helical" evidence="2">
    <location>
        <begin position="316"/>
        <end position="338"/>
    </location>
</feature>
<evidence type="ECO:0000259" key="3">
    <source>
        <dbReference type="Pfam" id="PF01757"/>
    </source>
</evidence>